<dbReference type="AlphaFoldDB" id="A0A0F9IQQ8"/>
<dbReference type="GO" id="GO:0004540">
    <property type="term" value="F:RNA nuclease activity"/>
    <property type="evidence" value="ECO:0007669"/>
    <property type="project" value="InterPro"/>
</dbReference>
<comment type="similarity">
    <text evidence="4">Belongs to the HepT RNase toxin family.</text>
</comment>
<gene>
    <name evidence="5" type="ORF">LCGC14_1914300</name>
</gene>
<keyword evidence="3" id="KW-0378">Hydrolase</keyword>
<dbReference type="GO" id="GO:0110001">
    <property type="term" value="C:toxin-antitoxin complex"/>
    <property type="evidence" value="ECO:0007669"/>
    <property type="project" value="InterPro"/>
</dbReference>
<sequence>MNELRLKRYHDKINYIIDNIKDLPIKSKNILETRGIFYSLQTSIESMVDLVAMLIKDLGVQVKDDEINIDNLIKEKDLNPELGKKLKSANGLRNILVHRYSKVDDQIVLDSVEEIKSLLYEWLDIIEAGLNDITNNE</sequence>
<dbReference type="Pfam" id="PF01934">
    <property type="entry name" value="HepT-like"/>
    <property type="match status" value="1"/>
</dbReference>
<dbReference type="InterPro" id="IPR008201">
    <property type="entry name" value="HepT-like"/>
</dbReference>
<evidence type="ECO:0000256" key="4">
    <source>
        <dbReference type="ARBA" id="ARBA00024207"/>
    </source>
</evidence>
<evidence type="ECO:0000313" key="5">
    <source>
        <dbReference type="EMBL" id="KKL89477.1"/>
    </source>
</evidence>
<dbReference type="InterPro" id="IPR037038">
    <property type="entry name" value="HepT-like_sf"/>
</dbReference>
<protein>
    <recommendedName>
        <fullName evidence="6">DUF86 domain-containing protein</fullName>
    </recommendedName>
</protein>
<dbReference type="Gene3D" id="1.20.120.580">
    <property type="entry name" value="bsu32300-like"/>
    <property type="match status" value="1"/>
</dbReference>
<reference evidence="5" key="1">
    <citation type="journal article" date="2015" name="Nature">
        <title>Complex archaea that bridge the gap between prokaryotes and eukaryotes.</title>
        <authorList>
            <person name="Spang A."/>
            <person name="Saw J.H."/>
            <person name="Jorgensen S.L."/>
            <person name="Zaremba-Niedzwiedzka K."/>
            <person name="Martijn J."/>
            <person name="Lind A.E."/>
            <person name="van Eijk R."/>
            <person name="Schleper C."/>
            <person name="Guy L."/>
            <person name="Ettema T.J."/>
        </authorList>
    </citation>
    <scope>NUCLEOTIDE SEQUENCE</scope>
</reference>
<dbReference type="GO" id="GO:0016787">
    <property type="term" value="F:hydrolase activity"/>
    <property type="evidence" value="ECO:0007669"/>
    <property type="project" value="UniProtKB-KW"/>
</dbReference>
<dbReference type="EMBL" id="LAZR01020275">
    <property type="protein sequence ID" value="KKL89477.1"/>
    <property type="molecule type" value="Genomic_DNA"/>
</dbReference>
<dbReference type="InterPro" id="IPR052379">
    <property type="entry name" value="Type_VII_TA_RNase"/>
</dbReference>
<keyword evidence="2" id="KW-0540">Nuclease</keyword>
<dbReference type="PANTHER" id="PTHR33397">
    <property type="entry name" value="UPF0331 PROTEIN YUTE"/>
    <property type="match status" value="1"/>
</dbReference>
<evidence type="ECO:0000256" key="3">
    <source>
        <dbReference type="ARBA" id="ARBA00022801"/>
    </source>
</evidence>
<organism evidence="5">
    <name type="scientific">marine sediment metagenome</name>
    <dbReference type="NCBI Taxonomy" id="412755"/>
    <lineage>
        <taxon>unclassified sequences</taxon>
        <taxon>metagenomes</taxon>
        <taxon>ecological metagenomes</taxon>
    </lineage>
</organism>
<evidence type="ECO:0008006" key="6">
    <source>
        <dbReference type="Google" id="ProtNLM"/>
    </source>
</evidence>
<accession>A0A0F9IQQ8</accession>
<name>A0A0F9IQQ8_9ZZZZ</name>
<comment type="caution">
    <text evidence="5">The sequence shown here is derived from an EMBL/GenBank/DDBJ whole genome shotgun (WGS) entry which is preliminary data.</text>
</comment>
<proteinExistence type="inferred from homology"/>
<dbReference type="PANTHER" id="PTHR33397:SF5">
    <property type="entry name" value="RNASE YUTE-RELATED"/>
    <property type="match status" value="1"/>
</dbReference>
<evidence type="ECO:0000256" key="1">
    <source>
        <dbReference type="ARBA" id="ARBA00022649"/>
    </source>
</evidence>
<evidence type="ECO:0000256" key="2">
    <source>
        <dbReference type="ARBA" id="ARBA00022722"/>
    </source>
</evidence>
<keyword evidence="1" id="KW-1277">Toxin-antitoxin system</keyword>